<keyword evidence="3" id="KW-1185">Reference proteome</keyword>
<dbReference type="RefSeq" id="WP_104322963.1">
    <property type="nucleotide sequence ID" value="NZ_PSSX01000019.1"/>
</dbReference>
<organism evidence="2 3">
    <name type="scientific">Marinobacter maroccanus</name>
    <dbReference type="NCBI Taxonomy" id="2055143"/>
    <lineage>
        <taxon>Bacteria</taxon>
        <taxon>Pseudomonadati</taxon>
        <taxon>Pseudomonadota</taxon>
        <taxon>Gammaproteobacteria</taxon>
        <taxon>Pseudomonadales</taxon>
        <taxon>Marinobacteraceae</taxon>
        <taxon>Marinobacter</taxon>
    </lineage>
</organism>
<keyword evidence="1" id="KW-0732">Signal</keyword>
<dbReference type="AlphaFoldDB" id="A0A2S5Z6I6"/>
<sequence length="188" mass="19781">MRSFRFLFVLLVLALSGCSSLSPQETQLAVKELVNQVQVAVNTIRAESDSSSVLPELKTAELKISSKAERGYGGKVALFVSGGGSRDEAYQNSITIILEPMTQGQGVKSKGLGNDIAESVLAAVSGLEELEGLQLKSMTVVAGLEIIETIEGGIEYELAGISLGADGSKALTTGNSLKLVFEDTEKNI</sequence>
<proteinExistence type="predicted"/>
<dbReference type="Proteomes" id="UP000239917">
    <property type="component" value="Unassembled WGS sequence"/>
</dbReference>
<dbReference type="PROSITE" id="PS51257">
    <property type="entry name" value="PROKAR_LIPOPROTEIN"/>
    <property type="match status" value="1"/>
</dbReference>
<evidence type="ECO:0008006" key="4">
    <source>
        <dbReference type="Google" id="ProtNLM"/>
    </source>
</evidence>
<name>A0A2S5Z6I6_9GAMM</name>
<evidence type="ECO:0000313" key="2">
    <source>
        <dbReference type="EMBL" id="PPI82931.1"/>
    </source>
</evidence>
<evidence type="ECO:0000313" key="3">
    <source>
        <dbReference type="Proteomes" id="UP000239917"/>
    </source>
</evidence>
<gene>
    <name evidence="2" type="ORF">KEHDKFFH_16710</name>
</gene>
<evidence type="ECO:0000256" key="1">
    <source>
        <dbReference type="SAM" id="SignalP"/>
    </source>
</evidence>
<feature type="chain" id="PRO_5015678409" description="Curli production assembly/transport component CsgG" evidence="1">
    <location>
        <begin position="22"/>
        <end position="188"/>
    </location>
</feature>
<protein>
    <recommendedName>
        <fullName evidence="4">Curli production assembly/transport component CsgG</fullName>
    </recommendedName>
</protein>
<accession>A0A2S5Z6I6</accession>
<dbReference type="EMBL" id="PSSX01000019">
    <property type="protein sequence ID" value="PPI82931.1"/>
    <property type="molecule type" value="Genomic_DNA"/>
</dbReference>
<feature type="signal peptide" evidence="1">
    <location>
        <begin position="1"/>
        <end position="21"/>
    </location>
</feature>
<comment type="caution">
    <text evidence="2">The sequence shown here is derived from an EMBL/GenBank/DDBJ whole genome shotgun (WGS) entry which is preliminary data.</text>
</comment>
<reference evidence="2 3" key="1">
    <citation type="submission" date="2018-01" db="EMBL/GenBank/DDBJ databases">
        <title>Complete genome sequences of the type strains of Marinobacter flavimaris and Marinobacter maroccanus.</title>
        <authorList>
            <person name="Palau M."/>
            <person name="Boujida N."/>
            <person name="Manresa A."/>
            <person name="Minana-Galbis D."/>
        </authorList>
    </citation>
    <scope>NUCLEOTIDE SEQUENCE [LARGE SCALE GENOMIC DNA]</scope>
    <source>
        <strain evidence="2 3">N4</strain>
    </source>
</reference>